<feature type="transmembrane region" description="Helical" evidence="1">
    <location>
        <begin position="146"/>
        <end position="169"/>
    </location>
</feature>
<reference evidence="2 3" key="1">
    <citation type="submission" date="2020-10" db="EMBL/GenBank/DDBJ databases">
        <title>Ca. Dormibacterota MAGs.</title>
        <authorList>
            <person name="Montgomery K."/>
        </authorList>
    </citation>
    <scope>NUCLEOTIDE SEQUENCE [LARGE SCALE GENOMIC DNA]</scope>
    <source>
        <strain evidence="2">Mitchell_Peninsula_5</strain>
    </source>
</reference>
<organism evidence="2 3">
    <name type="scientific">Candidatus Amunia macphersoniae</name>
    <dbReference type="NCBI Taxonomy" id="3127014"/>
    <lineage>
        <taxon>Bacteria</taxon>
        <taxon>Bacillati</taxon>
        <taxon>Candidatus Dormiibacterota</taxon>
        <taxon>Candidatus Dormibacteria</taxon>
        <taxon>Candidatus Aeolococcales</taxon>
        <taxon>Candidatus Aeolococcaceae</taxon>
        <taxon>Candidatus Amunia</taxon>
    </lineage>
</organism>
<keyword evidence="1" id="KW-0472">Membrane</keyword>
<feature type="transmembrane region" description="Helical" evidence="1">
    <location>
        <begin position="17"/>
        <end position="38"/>
    </location>
</feature>
<keyword evidence="1" id="KW-0812">Transmembrane</keyword>
<sequence length="253" mass="26795">MSGLLRSEARKVTTTKLWWGMLLGSIAFAALGVVSQIATNGLKNNPALPLNDPVTQRAIFSSAVSGYLFSVVVGIILITTEFRHFTSRPTFLLEPRRGRVIAAKLLVASAVGLLYGFADVAVSVAITVPWLSAKGVSVGWLSNGLVIVMVGALFVIAIFAVVGVGVGVLMRSQVAAVIATLAYLFVVEPLISVIPVIKEAYRYLPGAAGGALTGVSRNQVTLLSNWQGGLMLLGWGLLFAFLGWLLTVRRDIA</sequence>
<keyword evidence="1" id="KW-1133">Transmembrane helix</keyword>
<feature type="transmembrane region" description="Helical" evidence="1">
    <location>
        <begin position="176"/>
        <end position="197"/>
    </location>
</feature>
<evidence type="ECO:0000313" key="2">
    <source>
        <dbReference type="EMBL" id="MBJ7607926.1"/>
    </source>
</evidence>
<evidence type="ECO:0000256" key="1">
    <source>
        <dbReference type="SAM" id="Phobius"/>
    </source>
</evidence>
<accession>A0A934NFC6</accession>
<evidence type="ECO:0000313" key="3">
    <source>
        <dbReference type="Proteomes" id="UP000614410"/>
    </source>
</evidence>
<dbReference type="Proteomes" id="UP000614410">
    <property type="component" value="Unassembled WGS sequence"/>
</dbReference>
<comment type="caution">
    <text evidence="2">The sequence shown here is derived from an EMBL/GenBank/DDBJ whole genome shotgun (WGS) entry which is preliminary data.</text>
</comment>
<protein>
    <submittedName>
        <fullName evidence="2">ABC transporter permease</fullName>
    </submittedName>
</protein>
<gene>
    <name evidence="2" type="ORF">JF887_00635</name>
</gene>
<dbReference type="AlphaFoldDB" id="A0A934NFC6"/>
<dbReference type="EMBL" id="JAEKNN010000005">
    <property type="protein sequence ID" value="MBJ7607926.1"/>
    <property type="molecule type" value="Genomic_DNA"/>
</dbReference>
<name>A0A934NFC6_9BACT</name>
<feature type="transmembrane region" description="Helical" evidence="1">
    <location>
        <begin position="226"/>
        <end position="248"/>
    </location>
</feature>
<proteinExistence type="predicted"/>
<dbReference type="Pfam" id="PF12730">
    <property type="entry name" value="ABC2_membrane_4"/>
    <property type="match status" value="1"/>
</dbReference>
<feature type="transmembrane region" description="Helical" evidence="1">
    <location>
        <begin position="58"/>
        <end position="80"/>
    </location>
</feature>
<feature type="transmembrane region" description="Helical" evidence="1">
    <location>
        <begin position="101"/>
        <end position="126"/>
    </location>
</feature>